<dbReference type="SMART" id="SM00346">
    <property type="entry name" value="HTH_ICLR"/>
    <property type="match status" value="1"/>
</dbReference>
<dbReference type="InterPro" id="IPR029016">
    <property type="entry name" value="GAF-like_dom_sf"/>
</dbReference>
<dbReference type="InterPro" id="IPR005471">
    <property type="entry name" value="Tscrpt_reg_IclR_N"/>
</dbReference>
<evidence type="ECO:0000259" key="5">
    <source>
        <dbReference type="PROSITE" id="PS51078"/>
    </source>
</evidence>
<dbReference type="PANTHER" id="PTHR30136">
    <property type="entry name" value="HELIX-TURN-HELIX TRANSCRIPTIONAL REGULATOR, ICLR FAMILY"/>
    <property type="match status" value="1"/>
</dbReference>
<evidence type="ECO:0000259" key="4">
    <source>
        <dbReference type="PROSITE" id="PS51077"/>
    </source>
</evidence>
<comment type="caution">
    <text evidence="6">The sequence shown here is derived from an EMBL/GenBank/DDBJ whole genome shotgun (WGS) entry which is preliminary data.</text>
</comment>
<reference evidence="6" key="1">
    <citation type="journal article" date="2014" name="Int. J. Syst. Evol. Microbiol.">
        <title>Complete genome sequence of Corynebacterium casei LMG S-19264T (=DSM 44701T), isolated from a smear-ripened cheese.</title>
        <authorList>
            <consortium name="US DOE Joint Genome Institute (JGI-PGF)"/>
            <person name="Walter F."/>
            <person name="Albersmeier A."/>
            <person name="Kalinowski J."/>
            <person name="Ruckert C."/>
        </authorList>
    </citation>
    <scope>NUCLEOTIDE SEQUENCE</scope>
    <source>
        <strain evidence="6">CGMCC 1.15880</strain>
    </source>
</reference>
<dbReference type="Gene3D" id="1.10.10.10">
    <property type="entry name" value="Winged helix-like DNA-binding domain superfamily/Winged helix DNA-binding domain"/>
    <property type="match status" value="1"/>
</dbReference>
<dbReference type="GO" id="GO:0003700">
    <property type="term" value="F:DNA-binding transcription factor activity"/>
    <property type="evidence" value="ECO:0007669"/>
    <property type="project" value="TreeGrafter"/>
</dbReference>
<evidence type="ECO:0000256" key="1">
    <source>
        <dbReference type="ARBA" id="ARBA00023015"/>
    </source>
</evidence>
<dbReference type="Pfam" id="PF01614">
    <property type="entry name" value="IclR_C"/>
    <property type="match status" value="1"/>
</dbReference>
<dbReference type="InterPro" id="IPR036388">
    <property type="entry name" value="WH-like_DNA-bd_sf"/>
</dbReference>
<dbReference type="GO" id="GO:0045892">
    <property type="term" value="P:negative regulation of DNA-templated transcription"/>
    <property type="evidence" value="ECO:0007669"/>
    <property type="project" value="TreeGrafter"/>
</dbReference>
<dbReference type="PROSITE" id="PS51078">
    <property type="entry name" value="ICLR_ED"/>
    <property type="match status" value="1"/>
</dbReference>
<dbReference type="InterPro" id="IPR036390">
    <property type="entry name" value="WH_DNA-bd_sf"/>
</dbReference>
<name>A0A916R1J4_9RHOB</name>
<gene>
    <name evidence="6" type="ORF">GCM10011498_30460</name>
</gene>
<protein>
    <submittedName>
        <fullName evidence="6">IclR family transcriptional regulator</fullName>
    </submittedName>
</protein>
<dbReference type="Pfam" id="PF09339">
    <property type="entry name" value="HTH_IclR"/>
    <property type="match status" value="1"/>
</dbReference>
<sequence length="238" mass="26512">MKAFDENHTEMSLPELAERTGLEKSAVQRLANTLHLEGMLEKDPHTRRFRPSHAFLNFAYSYLWSDPLIPVAMPKLIDLSQELGETINLAEMSGDHIIYVSRLPCKRTYFAATVIGRRLPVLSTSSGRAMLGTHPDEVRQQAVADWTLRRLTPSTTLDREEIARSVEKARIDGFAISRNQMILNEIGVAAPICGPSGVAYAAIQCSVSSFQWSEDEIQKKIVPLLLDTANAMGPALRH</sequence>
<dbReference type="GO" id="GO:0003677">
    <property type="term" value="F:DNA binding"/>
    <property type="evidence" value="ECO:0007669"/>
    <property type="project" value="UniProtKB-KW"/>
</dbReference>
<evidence type="ECO:0000256" key="3">
    <source>
        <dbReference type="ARBA" id="ARBA00023163"/>
    </source>
</evidence>
<evidence type="ECO:0000313" key="6">
    <source>
        <dbReference type="EMBL" id="GGA27329.1"/>
    </source>
</evidence>
<evidence type="ECO:0000256" key="2">
    <source>
        <dbReference type="ARBA" id="ARBA00023125"/>
    </source>
</evidence>
<evidence type="ECO:0000313" key="7">
    <source>
        <dbReference type="Proteomes" id="UP000628017"/>
    </source>
</evidence>
<dbReference type="InterPro" id="IPR014757">
    <property type="entry name" value="Tscrpt_reg_IclR_C"/>
</dbReference>
<reference evidence="6" key="2">
    <citation type="submission" date="2020-09" db="EMBL/GenBank/DDBJ databases">
        <authorList>
            <person name="Sun Q."/>
            <person name="Zhou Y."/>
        </authorList>
    </citation>
    <scope>NUCLEOTIDE SEQUENCE</scope>
    <source>
        <strain evidence="6">CGMCC 1.15880</strain>
    </source>
</reference>
<dbReference type="Proteomes" id="UP000628017">
    <property type="component" value="Unassembled WGS sequence"/>
</dbReference>
<dbReference type="AlphaFoldDB" id="A0A916R1J4"/>
<dbReference type="SUPFAM" id="SSF55781">
    <property type="entry name" value="GAF domain-like"/>
    <property type="match status" value="1"/>
</dbReference>
<dbReference type="PROSITE" id="PS51077">
    <property type="entry name" value="HTH_ICLR"/>
    <property type="match status" value="1"/>
</dbReference>
<keyword evidence="7" id="KW-1185">Reference proteome</keyword>
<accession>A0A916R1J4</accession>
<feature type="domain" description="IclR-ED" evidence="5">
    <location>
        <begin position="54"/>
        <end position="238"/>
    </location>
</feature>
<dbReference type="SUPFAM" id="SSF46785">
    <property type="entry name" value="Winged helix' DNA-binding domain"/>
    <property type="match status" value="1"/>
</dbReference>
<organism evidence="6 7">
    <name type="scientific">Neptunicoccus cionae</name>
    <dbReference type="NCBI Taxonomy" id="2035344"/>
    <lineage>
        <taxon>Bacteria</taxon>
        <taxon>Pseudomonadati</taxon>
        <taxon>Pseudomonadota</taxon>
        <taxon>Alphaproteobacteria</taxon>
        <taxon>Rhodobacterales</taxon>
        <taxon>Paracoccaceae</taxon>
        <taxon>Neptunicoccus</taxon>
    </lineage>
</organism>
<keyword evidence="1" id="KW-0805">Transcription regulation</keyword>
<keyword evidence="3" id="KW-0804">Transcription</keyword>
<dbReference type="EMBL" id="BMKA01000004">
    <property type="protein sequence ID" value="GGA27329.1"/>
    <property type="molecule type" value="Genomic_DNA"/>
</dbReference>
<dbReference type="PANTHER" id="PTHR30136:SF35">
    <property type="entry name" value="HTH-TYPE TRANSCRIPTIONAL REGULATOR RV1719"/>
    <property type="match status" value="1"/>
</dbReference>
<proteinExistence type="predicted"/>
<dbReference type="InterPro" id="IPR050707">
    <property type="entry name" value="HTH_MetabolicPath_Reg"/>
</dbReference>
<feature type="domain" description="HTH iclR-type" evidence="4">
    <location>
        <begin position="1"/>
        <end position="53"/>
    </location>
</feature>
<keyword evidence="2" id="KW-0238">DNA-binding</keyword>
<dbReference type="Gene3D" id="3.30.450.40">
    <property type="match status" value="1"/>
</dbReference>